<name>A0A7D5GHE5_9EURY</name>
<dbReference type="GeneID" id="56033512"/>
<dbReference type="KEGG" id="haly:HYG82_09435"/>
<accession>A0A7D5GHE5</accession>
<protein>
    <submittedName>
        <fullName evidence="1">Uncharacterized protein</fullName>
    </submittedName>
</protein>
<sequence>MSVVRLGFAFRNDSGIRRRDTRYTQTTSEANTASSLTELHRPFAETHEPDHISGRESLGGIFDAGTDAPAGTVTRCSRELRKYDLEAVTVGEPSVESLESDATVLASFDGIVIEVSLSLGGDVNGTAITRNQSF</sequence>
<dbReference type="Proteomes" id="UP000509241">
    <property type="component" value="Chromosome"/>
</dbReference>
<dbReference type="EMBL" id="CP058601">
    <property type="protein sequence ID" value="QLG49054.1"/>
    <property type="molecule type" value="Genomic_DNA"/>
</dbReference>
<evidence type="ECO:0000313" key="1">
    <source>
        <dbReference type="EMBL" id="QLG49054.1"/>
    </source>
</evidence>
<proteinExistence type="predicted"/>
<organism evidence="1 2">
    <name type="scientific">Natrinema halophilum</name>
    <dbReference type="NCBI Taxonomy" id="1699371"/>
    <lineage>
        <taxon>Archaea</taxon>
        <taxon>Methanobacteriati</taxon>
        <taxon>Methanobacteriota</taxon>
        <taxon>Stenosarchaea group</taxon>
        <taxon>Halobacteria</taxon>
        <taxon>Halobacteriales</taxon>
        <taxon>Natrialbaceae</taxon>
        <taxon>Natrinema</taxon>
    </lineage>
</organism>
<keyword evidence="2" id="KW-1185">Reference proteome</keyword>
<reference evidence="1 2" key="1">
    <citation type="submission" date="2020-07" db="EMBL/GenBank/DDBJ databases">
        <authorList>
            <person name="Cui H."/>
        </authorList>
    </citation>
    <scope>NUCLEOTIDE SEQUENCE [LARGE SCALE GENOMIC DNA]</scope>
    <source>
        <strain evidence="1 2">YPL8</strain>
    </source>
</reference>
<dbReference type="AlphaFoldDB" id="A0A7D5GHE5"/>
<dbReference type="RefSeq" id="WP_179260789.1">
    <property type="nucleotide sequence ID" value="NZ_CP058601.1"/>
</dbReference>
<evidence type="ECO:0000313" key="2">
    <source>
        <dbReference type="Proteomes" id="UP000509241"/>
    </source>
</evidence>
<gene>
    <name evidence="1" type="ORF">HYG82_09435</name>
</gene>